<dbReference type="InParanoid" id="G8YM45"/>
<dbReference type="HOGENOM" id="CLU_1595161_0_0_1"/>
<dbReference type="AlphaFoldDB" id="G8YM45"/>
<reference evidence="1 2" key="1">
    <citation type="journal article" date="2012" name="G3 (Bethesda)">
        <title>Pichia sorbitophila, an interspecies yeast hybrid reveals early steps of genome resolution following polyploidization.</title>
        <authorList>
            <person name="Leh Louis V."/>
            <person name="Despons L."/>
            <person name="Friedrich A."/>
            <person name="Martin T."/>
            <person name="Durrens P."/>
            <person name="Casaregola S."/>
            <person name="Neuveglise C."/>
            <person name="Fairhead C."/>
            <person name="Marck C."/>
            <person name="Cruz J.A."/>
            <person name="Straub M.L."/>
            <person name="Kugler V."/>
            <person name="Sacerdot C."/>
            <person name="Uzunov Z."/>
            <person name="Thierry A."/>
            <person name="Weiss S."/>
            <person name="Bleykasten C."/>
            <person name="De Montigny J."/>
            <person name="Jacques N."/>
            <person name="Jung P."/>
            <person name="Lemaire M."/>
            <person name="Mallet S."/>
            <person name="Morel G."/>
            <person name="Richard G.F."/>
            <person name="Sarkar A."/>
            <person name="Savel G."/>
            <person name="Schacherer J."/>
            <person name="Seret M.L."/>
            <person name="Talla E."/>
            <person name="Samson G."/>
            <person name="Jubin C."/>
            <person name="Poulain J."/>
            <person name="Vacherie B."/>
            <person name="Barbe V."/>
            <person name="Pelletier E."/>
            <person name="Sherman D.J."/>
            <person name="Westhof E."/>
            <person name="Weissenbach J."/>
            <person name="Baret P.V."/>
            <person name="Wincker P."/>
            <person name="Gaillardin C."/>
            <person name="Dujon B."/>
            <person name="Souciet J.L."/>
        </authorList>
    </citation>
    <scope>NUCLEOTIDE SEQUENCE [LARGE SCALE GENOMIC DNA]</scope>
    <source>
        <strain evidence="2">ATCC MYA-4447 / BCRC 22081 / CBS 7064 / NBRC 10061 / NRRL Y-12695</strain>
    </source>
</reference>
<organism evidence="1 2">
    <name type="scientific">Pichia sorbitophila (strain ATCC MYA-4447 / BCRC 22081 / CBS 7064 / NBRC 10061 / NRRL Y-12695)</name>
    <name type="common">Hybrid yeast</name>
    <dbReference type="NCBI Taxonomy" id="559304"/>
    <lineage>
        <taxon>Eukaryota</taxon>
        <taxon>Fungi</taxon>
        <taxon>Dikarya</taxon>
        <taxon>Ascomycota</taxon>
        <taxon>Saccharomycotina</taxon>
        <taxon>Pichiomycetes</taxon>
        <taxon>Debaryomycetaceae</taxon>
        <taxon>Millerozyma</taxon>
    </lineage>
</organism>
<evidence type="ECO:0000313" key="1">
    <source>
        <dbReference type="EMBL" id="CCE88441.1"/>
    </source>
</evidence>
<dbReference type="Proteomes" id="UP000005222">
    <property type="component" value="Chromosome F"/>
</dbReference>
<proteinExistence type="predicted"/>
<evidence type="ECO:0000313" key="2">
    <source>
        <dbReference type="Proteomes" id="UP000005222"/>
    </source>
</evidence>
<accession>G8YM45</accession>
<dbReference type="EMBL" id="FO082054">
    <property type="protein sequence ID" value="CCE88441.1"/>
    <property type="molecule type" value="Genomic_DNA"/>
</dbReference>
<keyword evidence="2" id="KW-1185">Reference proteome</keyword>
<sequence>MLHCLAPVIFSGHRKRDRTGLGLACAPFGKYGEGISICVLHTTAMTLLVPGQATLHVVWCPVWNSEGANIVAVACASVSLNTERWDALPIMEQLRFLARPAPGQRASRLILASDTTERASGQDVHGAIRAGGFTQWSASRTVLEQCPVVGRTLRHCEITQPRQELGG</sequence>
<name>G8YM45_PICSO</name>
<protein>
    <submittedName>
        <fullName evidence="1">Piso0_001946 protein</fullName>
    </submittedName>
</protein>
<gene>
    <name evidence="1" type="primary">Piso0_001946</name>
    <name evidence="1" type="ORF">GNLVRS01_PISO0F01369g</name>
</gene>